<dbReference type="EC" id="5.3.1.23" evidence="2"/>
<dbReference type="InterPro" id="IPR027363">
    <property type="entry name" value="M1Pi_N"/>
</dbReference>
<dbReference type="InterPro" id="IPR011559">
    <property type="entry name" value="Initiation_fac_2B_a/b/d"/>
</dbReference>
<organism evidence="2">
    <name type="scientific">hydrocarbon metagenome</name>
    <dbReference type="NCBI Taxonomy" id="938273"/>
    <lineage>
        <taxon>unclassified sequences</taxon>
        <taxon>metagenomes</taxon>
        <taxon>ecological metagenomes</taxon>
    </lineage>
</organism>
<protein>
    <submittedName>
        <fullName evidence="2">Methylthioribose-1-phosphate isomerase</fullName>
        <ecNumber evidence="2">5.3.1.23</ecNumber>
    </submittedName>
</protein>
<dbReference type="Gene3D" id="1.20.120.420">
    <property type="entry name" value="translation initiation factor eif-2b, domain 1"/>
    <property type="match status" value="1"/>
</dbReference>
<dbReference type="NCBIfam" id="NF004326">
    <property type="entry name" value="PRK05720.1"/>
    <property type="match status" value="1"/>
</dbReference>
<dbReference type="FunFam" id="1.20.120.420:FF:000003">
    <property type="entry name" value="Methylthioribose-1-phosphate isomerase"/>
    <property type="match status" value="1"/>
</dbReference>
<accession>A0A0W8EB48</accession>
<dbReference type="InterPro" id="IPR000649">
    <property type="entry name" value="IF-2B-related"/>
</dbReference>
<dbReference type="HAMAP" id="MF_01678">
    <property type="entry name" value="Salvage_MtnA"/>
    <property type="match status" value="1"/>
</dbReference>
<comment type="caution">
    <text evidence="2">The sequence shown here is derived from an EMBL/GenBank/DDBJ whole genome shotgun (WGS) entry which is preliminary data.</text>
</comment>
<reference evidence="2" key="1">
    <citation type="journal article" date="2015" name="Proc. Natl. Acad. Sci. U.S.A.">
        <title>Networks of energetic and metabolic interactions define dynamics in microbial communities.</title>
        <authorList>
            <person name="Embree M."/>
            <person name="Liu J.K."/>
            <person name="Al-Bassam M.M."/>
            <person name="Zengler K."/>
        </authorList>
    </citation>
    <scope>NUCLEOTIDE SEQUENCE</scope>
</reference>
<keyword evidence="1 2" id="KW-0413">Isomerase</keyword>
<gene>
    <name evidence="2" type="ORF">ASZ90_016877</name>
</gene>
<dbReference type="NCBIfam" id="TIGR00524">
    <property type="entry name" value="eIF-2B_rel"/>
    <property type="match status" value="1"/>
</dbReference>
<dbReference type="GO" id="GO:0019509">
    <property type="term" value="P:L-methionine salvage from methylthioadenosine"/>
    <property type="evidence" value="ECO:0007669"/>
    <property type="project" value="TreeGrafter"/>
</dbReference>
<dbReference type="SUPFAM" id="SSF100950">
    <property type="entry name" value="NagB/RpiA/CoA transferase-like"/>
    <property type="match status" value="1"/>
</dbReference>
<dbReference type="AlphaFoldDB" id="A0A0W8EB48"/>
<dbReference type="InterPro" id="IPR042529">
    <property type="entry name" value="IF_2B-like_C"/>
</dbReference>
<sequence>MRPADTIHWDDTTGSLLLIDQTRLPLSYRVIRCRSVERLITAIERLEIRGAPALGIAGAYGVVLATMTVKEKEFHRYFRQVEALARTVADARPTAVNLSWAVTRVLTELRSADSIKEVRRVAVREAGKIADEDAEACHAIGDYGAALLPDTGTVLTHCNAGALACSEWGTALGVIRSAVRDGKQISVIACETRPLLQGARLTAWELRRDDIPVTVIPDSAAAFLMRQGEIDCVIVGADRITADAVFNKIGTYMHAVCANAHGIPFYVAAPHSTFDHEHTQDQITIEERDRDEVAYYGRYATIPEGVPVRNPAFDATPLSLVSAFITETGVIRPAAGTVAGKRRVI</sequence>
<dbReference type="FunFam" id="3.40.50.10470:FF:000006">
    <property type="entry name" value="Methylthioribose-1-phosphate isomerase"/>
    <property type="match status" value="1"/>
</dbReference>
<proteinExistence type="inferred from homology"/>
<dbReference type="Pfam" id="PF01008">
    <property type="entry name" value="IF-2B"/>
    <property type="match status" value="1"/>
</dbReference>
<dbReference type="PANTHER" id="PTHR43475:SF1">
    <property type="entry name" value="METHYLTHIORIBOSE-1-PHOSPHATE ISOMERASE"/>
    <property type="match status" value="1"/>
</dbReference>
<evidence type="ECO:0000256" key="1">
    <source>
        <dbReference type="ARBA" id="ARBA00023235"/>
    </source>
</evidence>
<dbReference type="InterPro" id="IPR037171">
    <property type="entry name" value="NagB/RpiA_transferase-like"/>
</dbReference>
<dbReference type="EMBL" id="LNQE01001781">
    <property type="protein sequence ID" value="KUG05693.1"/>
    <property type="molecule type" value="Genomic_DNA"/>
</dbReference>
<dbReference type="PANTHER" id="PTHR43475">
    <property type="entry name" value="METHYLTHIORIBOSE-1-PHOSPHATE ISOMERASE"/>
    <property type="match status" value="1"/>
</dbReference>
<dbReference type="Gene3D" id="3.40.50.10470">
    <property type="entry name" value="Translation initiation factor eif-2b, domain 2"/>
    <property type="match status" value="1"/>
</dbReference>
<dbReference type="NCBIfam" id="TIGR00512">
    <property type="entry name" value="salvage_mtnA"/>
    <property type="match status" value="1"/>
</dbReference>
<name>A0A0W8EB48_9ZZZZ</name>
<dbReference type="InterPro" id="IPR005251">
    <property type="entry name" value="IF-M1Pi"/>
</dbReference>
<evidence type="ECO:0000313" key="2">
    <source>
        <dbReference type="EMBL" id="KUG05693.1"/>
    </source>
</evidence>
<dbReference type="GO" id="GO:0046523">
    <property type="term" value="F:S-methyl-5-thioribose-1-phosphate isomerase activity"/>
    <property type="evidence" value="ECO:0007669"/>
    <property type="project" value="UniProtKB-EC"/>
</dbReference>